<dbReference type="PANTHER" id="PTHR46268">
    <property type="entry name" value="STRESS RESPONSE PROTEIN NHAX"/>
    <property type="match status" value="1"/>
</dbReference>
<dbReference type="InterPro" id="IPR014729">
    <property type="entry name" value="Rossmann-like_a/b/a_fold"/>
</dbReference>
<organism evidence="3 4">
    <name type="scientific">Variovorax paradoxus</name>
    <dbReference type="NCBI Taxonomy" id="34073"/>
    <lineage>
        <taxon>Bacteria</taxon>
        <taxon>Pseudomonadati</taxon>
        <taxon>Pseudomonadota</taxon>
        <taxon>Betaproteobacteria</taxon>
        <taxon>Burkholderiales</taxon>
        <taxon>Comamonadaceae</taxon>
        <taxon>Variovorax</taxon>
    </lineage>
</organism>
<dbReference type="Proteomes" id="UP000249135">
    <property type="component" value="Unassembled WGS sequence"/>
</dbReference>
<evidence type="ECO:0000256" key="1">
    <source>
        <dbReference type="ARBA" id="ARBA00008791"/>
    </source>
</evidence>
<gene>
    <name evidence="3" type="ORF">DI563_21130</name>
</gene>
<dbReference type="SUPFAM" id="SSF52402">
    <property type="entry name" value="Adenine nucleotide alpha hydrolases-like"/>
    <property type="match status" value="1"/>
</dbReference>
<dbReference type="PRINTS" id="PR01438">
    <property type="entry name" value="UNVRSLSTRESS"/>
</dbReference>
<dbReference type="PANTHER" id="PTHR46268:SF6">
    <property type="entry name" value="UNIVERSAL STRESS PROTEIN UP12"/>
    <property type="match status" value="1"/>
</dbReference>
<dbReference type="CDD" id="cd00293">
    <property type="entry name" value="USP-like"/>
    <property type="match status" value="1"/>
</dbReference>
<comment type="caution">
    <text evidence="3">The sequence shown here is derived from an EMBL/GenBank/DDBJ whole genome shotgun (WGS) entry which is preliminary data.</text>
</comment>
<reference evidence="3 4" key="1">
    <citation type="submission" date="2017-08" db="EMBL/GenBank/DDBJ databases">
        <title>Infants hospitalized years apart are colonized by the same room-sourced microbial strains.</title>
        <authorList>
            <person name="Brooks B."/>
            <person name="Olm M.R."/>
            <person name="Firek B.A."/>
            <person name="Baker R."/>
            <person name="Thomas B.C."/>
            <person name="Morowitz M.J."/>
            <person name="Banfield J.F."/>
        </authorList>
    </citation>
    <scope>NUCLEOTIDE SEQUENCE [LARGE SCALE GENOMIC DNA]</scope>
    <source>
        <strain evidence="3">S2_005_003_R2_41</strain>
    </source>
</reference>
<accession>A0A2W5PSP9</accession>
<proteinExistence type="inferred from homology"/>
<protein>
    <submittedName>
        <fullName evidence="3">Universal stress protein</fullName>
    </submittedName>
</protein>
<evidence type="ECO:0000313" key="4">
    <source>
        <dbReference type="Proteomes" id="UP000249135"/>
    </source>
</evidence>
<dbReference type="Pfam" id="PF00582">
    <property type="entry name" value="Usp"/>
    <property type="match status" value="1"/>
</dbReference>
<evidence type="ECO:0000313" key="3">
    <source>
        <dbReference type="EMBL" id="PZQ67788.1"/>
    </source>
</evidence>
<evidence type="ECO:0000259" key="2">
    <source>
        <dbReference type="Pfam" id="PF00582"/>
    </source>
</evidence>
<feature type="domain" description="UspA" evidence="2">
    <location>
        <begin position="1"/>
        <end position="146"/>
    </location>
</feature>
<dbReference type="Gene3D" id="3.40.50.620">
    <property type="entry name" value="HUPs"/>
    <property type="match status" value="1"/>
</dbReference>
<dbReference type="EMBL" id="QFPP01000342">
    <property type="protein sequence ID" value="PZQ67788.1"/>
    <property type="molecule type" value="Genomic_DNA"/>
</dbReference>
<dbReference type="AlphaFoldDB" id="A0A2W5PSP9"/>
<dbReference type="InterPro" id="IPR006016">
    <property type="entry name" value="UspA"/>
</dbReference>
<dbReference type="InterPro" id="IPR006015">
    <property type="entry name" value="Universal_stress_UspA"/>
</dbReference>
<name>A0A2W5PSP9_VARPD</name>
<comment type="similarity">
    <text evidence="1">Belongs to the universal stress protein A family.</text>
</comment>
<sequence length="176" mass="18876">MYQRILVPVDGSETSNRGLDEALRLAAVVGGRVRVLHAIDELSFALAMDAYAGNPGGWLDTLREQGTRLLALAAAQAAQAGVPADTVLRDEFRSPVHQVVNDEARDWGAELIVLGTHGRRGLGRLVMGSSAEQILRTARVPVLLVRSAEEAQPEKTLPAADERVVIHQPTGALAFE</sequence>